<evidence type="ECO:0000313" key="1">
    <source>
        <dbReference type="EMBL" id="MFC4249215.1"/>
    </source>
</evidence>
<proteinExistence type="predicted"/>
<accession>A0ABD5P4Z7</accession>
<protein>
    <submittedName>
        <fullName evidence="1">MarR family transcriptional regulator</fullName>
    </submittedName>
</protein>
<comment type="caution">
    <text evidence="1">The sequence shown here is derived from an EMBL/GenBank/DDBJ whole genome shotgun (WGS) entry which is preliminary data.</text>
</comment>
<evidence type="ECO:0000313" key="2">
    <source>
        <dbReference type="Proteomes" id="UP001595821"/>
    </source>
</evidence>
<name>A0ABD5P4Z7_9EURY</name>
<sequence>MMEQQLTTTNLEPIPDDLQSPQAKLVYLYIEAADGATVDDLAQALTMKKIAILSVLNSLSSDALVEKDGDRYVVAN</sequence>
<dbReference type="RefSeq" id="WP_246972615.1">
    <property type="nucleotide sequence ID" value="NZ_CP095397.1"/>
</dbReference>
<gene>
    <name evidence="1" type="ORF">ACFOZ7_20160</name>
</gene>
<dbReference type="Proteomes" id="UP001595821">
    <property type="component" value="Unassembled WGS sequence"/>
</dbReference>
<reference evidence="1 2" key="1">
    <citation type="journal article" date="2014" name="Int. J. Syst. Evol. Microbiol.">
        <title>Complete genome sequence of Corynebacterium casei LMG S-19264T (=DSM 44701T), isolated from a smear-ripened cheese.</title>
        <authorList>
            <consortium name="US DOE Joint Genome Institute (JGI-PGF)"/>
            <person name="Walter F."/>
            <person name="Albersmeier A."/>
            <person name="Kalinowski J."/>
            <person name="Ruckert C."/>
        </authorList>
    </citation>
    <scope>NUCLEOTIDE SEQUENCE [LARGE SCALE GENOMIC DNA]</scope>
    <source>
        <strain evidence="1 2">IBRC-M 10912</strain>
    </source>
</reference>
<dbReference type="EMBL" id="JBHSDJ010000131">
    <property type="protein sequence ID" value="MFC4249215.1"/>
    <property type="molecule type" value="Genomic_DNA"/>
</dbReference>
<dbReference type="AlphaFoldDB" id="A0ABD5P4Z7"/>
<dbReference type="GeneID" id="71853104"/>
<organism evidence="1 2">
    <name type="scientific">Natribaculum luteum</name>
    <dbReference type="NCBI Taxonomy" id="1586232"/>
    <lineage>
        <taxon>Archaea</taxon>
        <taxon>Methanobacteriati</taxon>
        <taxon>Methanobacteriota</taxon>
        <taxon>Stenosarchaea group</taxon>
        <taxon>Halobacteria</taxon>
        <taxon>Halobacteriales</taxon>
        <taxon>Natrialbaceae</taxon>
        <taxon>Natribaculum</taxon>
    </lineage>
</organism>